<organism evidence="2 3">
    <name type="scientific">Rhodocytophaga aerolata</name>
    <dbReference type="NCBI Taxonomy" id="455078"/>
    <lineage>
        <taxon>Bacteria</taxon>
        <taxon>Pseudomonadati</taxon>
        <taxon>Bacteroidota</taxon>
        <taxon>Cytophagia</taxon>
        <taxon>Cytophagales</taxon>
        <taxon>Rhodocytophagaceae</taxon>
        <taxon>Rhodocytophaga</taxon>
    </lineage>
</organism>
<proteinExistence type="predicted"/>
<sequence>MKFKYYIVLILIWCIPFSTQADRVTRAYKSLVKDKPQKAKELLDKELKKNPENAGAKYVYSLYFLHPANEAAHLDSAYKYVLAAGENFADTKKSTLKQWNKLGINAEAVAGKKLQIDSLAFVQAAENNTVIAYQYFLDNYPTAAQYTMAVESRNELAFSQAQAAHTHQSYKQFLDTYPDARQSQEAKKLYDMLLFESQTKGGDIRAYEKFIAAYPKSPYRKRAEQIIFEMYTAPHTIKTYHDFVKKYPSSSFSDRAWLWIYFLYKRDNPLENFLKVYPDFYNPAYARKLIAAEKLTYFPVYDEEKYGFIDAKGNLQIPITYDSVASEYFCEGVKDDFILVYKDGKISAIDKTGKAILDYSYNHIEQLDEGLLMVEREGRQGLYHQAGFEILSPNYDLIDLLEDTFLQVTLAGKTGLATLNGRKLTPLEYDAISSPGERLLIFRRADKFALLTYDKLLNGKDTSLHFDYDKVEWIKKGYIKLITGGQQSIITTAQDTVIPLTTSTIHALPVGWATETAGTFQIYTPSGKLLSDSVFTEVKGNNSFYAVKHQDKWAILKKDGTWFGSHTFDWVNLLGNDWFIASQNGVIQVYSQPDKLIKLTDVEKYTFQMLPQSPGQFWLITENKKGKKGLYASKTEFTLSPRYDDIQVWEQDLFKTELKGKTGLINTQGKILIPAVYDGLNYQSGQIATLKNSRFGLVSLNHSVEIVPAYTALLKKYDPAGKLFIANKEGVYGLVTASNKPVTDFAFDEIRYWQNDVALVMQDDTWYLYHISEKRNTFKPMEEIEYVKQTEEEIVLKVYMDKKYGVLSNTKGLLIDCEYDDLRNVGTSDYPLYVGEKNVKEAGVFLVFYIDKDGKSIRRQIFDNDRYNSIACE</sequence>
<dbReference type="InterPro" id="IPR011990">
    <property type="entry name" value="TPR-like_helical_dom_sf"/>
</dbReference>
<dbReference type="InterPro" id="IPR032774">
    <property type="entry name" value="WG_beta_rep"/>
</dbReference>
<dbReference type="Gene3D" id="1.25.40.10">
    <property type="entry name" value="Tetratricopeptide repeat domain"/>
    <property type="match status" value="1"/>
</dbReference>
<accession>A0ABT8R3F6</accession>
<keyword evidence="1" id="KW-0732">Signal</keyword>
<comment type="caution">
    <text evidence="2">The sequence shown here is derived from an EMBL/GenBank/DDBJ whole genome shotgun (WGS) entry which is preliminary data.</text>
</comment>
<dbReference type="EMBL" id="JAUKPO010000001">
    <property type="protein sequence ID" value="MDO1445180.1"/>
    <property type="molecule type" value="Genomic_DNA"/>
</dbReference>
<feature type="signal peptide" evidence="1">
    <location>
        <begin position="1"/>
        <end position="21"/>
    </location>
</feature>
<reference evidence="2" key="1">
    <citation type="submission" date="2023-07" db="EMBL/GenBank/DDBJ databases">
        <title>The genome sequence of Rhodocytophaga aerolata KACC 12507.</title>
        <authorList>
            <person name="Zhang X."/>
        </authorList>
    </citation>
    <scope>NUCLEOTIDE SEQUENCE</scope>
    <source>
        <strain evidence="2">KACC 12507</strain>
    </source>
</reference>
<dbReference type="Pfam" id="PF14903">
    <property type="entry name" value="WG_beta_rep"/>
    <property type="match status" value="3"/>
</dbReference>
<dbReference type="PANTHER" id="PTHR37841">
    <property type="entry name" value="GLR2918 PROTEIN"/>
    <property type="match status" value="1"/>
</dbReference>
<gene>
    <name evidence="2" type="ORF">Q0590_02905</name>
</gene>
<dbReference type="RefSeq" id="WP_302035973.1">
    <property type="nucleotide sequence ID" value="NZ_JAUKPO010000001.1"/>
</dbReference>
<protein>
    <submittedName>
        <fullName evidence="2">WG repeat-containing protein</fullName>
    </submittedName>
</protein>
<dbReference type="Proteomes" id="UP001168528">
    <property type="component" value="Unassembled WGS sequence"/>
</dbReference>
<name>A0ABT8R3F6_9BACT</name>
<feature type="chain" id="PRO_5045998625" evidence="1">
    <location>
        <begin position="22"/>
        <end position="873"/>
    </location>
</feature>
<evidence type="ECO:0000313" key="2">
    <source>
        <dbReference type="EMBL" id="MDO1445180.1"/>
    </source>
</evidence>
<evidence type="ECO:0000313" key="3">
    <source>
        <dbReference type="Proteomes" id="UP001168528"/>
    </source>
</evidence>
<evidence type="ECO:0000256" key="1">
    <source>
        <dbReference type="SAM" id="SignalP"/>
    </source>
</evidence>
<dbReference type="PANTHER" id="PTHR37841:SF1">
    <property type="entry name" value="DUF3298 DOMAIN-CONTAINING PROTEIN"/>
    <property type="match status" value="1"/>
</dbReference>
<keyword evidence="3" id="KW-1185">Reference proteome</keyword>